<dbReference type="GO" id="GO:0003677">
    <property type="term" value="F:DNA binding"/>
    <property type="evidence" value="ECO:0007669"/>
    <property type="project" value="InterPro"/>
</dbReference>
<evidence type="ECO:0000259" key="1">
    <source>
        <dbReference type="Pfam" id="PF01609"/>
    </source>
</evidence>
<dbReference type="AlphaFoldDB" id="A0A0W0VGK6"/>
<protein>
    <submittedName>
        <fullName evidence="2">Transposase DDE domain protein</fullName>
    </submittedName>
</protein>
<dbReference type="InterPro" id="IPR002559">
    <property type="entry name" value="Transposase_11"/>
</dbReference>
<feature type="non-terminal residue" evidence="2">
    <location>
        <position position="1"/>
    </location>
</feature>
<evidence type="ECO:0000313" key="3">
    <source>
        <dbReference type="Proteomes" id="UP000054869"/>
    </source>
</evidence>
<comment type="caution">
    <text evidence="2">The sequence shown here is derived from an EMBL/GenBank/DDBJ whole genome shotgun (WGS) entry which is preliminary data.</text>
</comment>
<dbReference type="PATRIC" id="fig|45067.4.peg.2297"/>
<dbReference type="GO" id="GO:0004803">
    <property type="term" value="F:transposase activity"/>
    <property type="evidence" value="ECO:0007669"/>
    <property type="project" value="InterPro"/>
</dbReference>
<reference evidence="2 3" key="1">
    <citation type="submission" date="2015-11" db="EMBL/GenBank/DDBJ databases">
        <title>Genomic analysis of 38 Legionella species identifies large and diverse effector repertoires.</title>
        <authorList>
            <person name="Burstein D."/>
            <person name="Amaro F."/>
            <person name="Zusman T."/>
            <person name="Lifshitz Z."/>
            <person name="Cohen O."/>
            <person name="Gilbert J.A."/>
            <person name="Pupko T."/>
            <person name="Shuman H.A."/>
            <person name="Segal G."/>
        </authorList>
    </citation>
    <scope>NUCLEOTIDE SEQUENCE [LARGE SCALE GENOMIC DNA]</scope>
    <source>
        <strain evidence="2 3">ATCC 49751</strain>
    </source>
</reference>
<dbReference type="GO" id="GO:0006313">
    <property type="term" value="P:DNA transposition"/>
    <property type="evidence" value="ECO:0007669"/>
    <property type="project" value="InterPro"/>
</dbReference>
<evidence type="ECO:0000313" key="2">
    <source>
        <dbReference type="EMBL" id="KTD19249.1"/>
    </source>
</evidence>
<gene>
    <name evidence="2" type="ORF">Llan_2188</name>
</gene>
<sequence length="280" mass="32357">GGQIKELTLTSGCDNDQGFDNYFNTIEKGALYLMDLGYFKLNTFKKIMEENAFFISRLLTGTKLLTQDKKPFDLLVTLENAAPFFSQQVLMGATHKIPVRLVAQRLPPVIAEQRRRRLIKDHRRRGSTPNQESLALQSWSIYITNTSETQINNKAIHQTYALRWQVELLFKLSKSLMHIDSIKTKKFARVIIETYGKFIAMMLLFLLCNPMRNIEGKQLSFYKACHQLSSKATGLIIALMSPYRLKHFLNDFYENLSLFAIKDSKKKPLLTFDFCEGECF</sequence>
<dbReference type="PANTHER" id="PTHR33258">
    <property type="entry name" value="TRANSPOSASE INSL FOR INSERTION SEQUENCE ELEMENT IS186A-RELATED"/>
    <property type="match status" value="1"/>
</dbReference>
<name>A0A0W0VGK6_9GAMM</name>
<dbReference type="Proteomes" id="UP000054869">
    <property type="component" value="Unassembled WGS sequence"/>
</dbReference>
<accession>A0A0W0VGK6</accession>
<dbReference type="PANTHER" id="PTHR33258:SF1">
    <property type="entry name" value="TRANSPOSASE INSL FOR INSERTION SEQUENCE ELEMENT IS186A-RELATED"/>
    <property type="match status" value="1"/>
</dbReference>
<dbReference type="SUPFAM" id="SSF53098">
    <property type="entry name" value="Ribonuclease H-like"/>
    <property type="match status" value="1"/>
</dbReference>
<feature type="domain" description="Transposase IS4-like" evidence="1">
    <location>
        <begin position="25"/>
        <end position="203"/>
    </location>
</feature>
<dbReference type="RefSeq" id="WP_156411850.1">
    <property type="nucleotide sequence ID" value="NZ_LNYI01000054.1"/>
</dbReference>
<proteinExistence type="predicted"/>
<dbReference type="Pfam" id="PF01609">
    <property type="entry name" value="DDE_Tnp_1"/>
    <property type="match status" value="1"/>
</dbReference>
<organism evidence="2 3">
    <name type="scientific">Legionella lansingensis</name>
    <dbReference type="NCBI Taxonomy" id="45067"/>
    <lineage>
        <taxon>Bacteria</taxon>
        <taxon>Pseudomonadati</taxon>
        <taxon>Pseudomonadota</taxon>
        <taxon>Gammaproteobacteria</taxon>
        <taxon>Legionellales</taxon>
        <taxon>Legionellaceae</taxon>
        <taxon>Legionella</taxon>
    </lineage>
</organism>
<keyword evidence="3" id="KW-1185">Reference proteome</keyword>
<dbReference type="EMBL" id="LNYI01000054">
    <property type="protein sequence ID" value="KTD19249.1"/>
    <property type="molecule type" value="Genomic_DNA"/>
</dbReference>
<dbReference type="InterPro" id="IPR012337">
    <property type="entry name" value="RNaseH-like_sf"/>
</dbReference>